<evidence type="ECO:0000256" key="1">
    <source>
        <dbReference type="SAM" id="MobiDB-lite"/>
    </source>
</evidence>
<dbReference type="EMBL" id="HG792015">
    <property type="protein sequence ID" value="CDM29720.1"/>
    <property type="molecule type" value="Genomic_DNA"/>
</dbReference>
<feature type="region of interest" description="Disordered" evidence="1">
    <location>
        <begin position="83"/>
        <end position="106"/>
    </location>
</feature>
<dbReference type="OrthoDB" id="4365225at2759"/>
<evidence type="ECO:0000259" key="2">
    <source>
        <dbReference type="Pfam" id="PF24626"/>
    </source>
</evidence>
<evidence type="ECO:0000313" key="4">
    <source>
        <dbReference type="Proteomes" id="UP000030686"/>
    </source>
</evidence>
<reference evidence="3" key="1">
    <citation type="journal article" date="2014" name="Nat. Commun.">
        <title>Multiple recent horizontal transfers of a large genomic region in cheese making fungi.</title>
        <authorList>
            <person name="Cheeseman K."/>
            <person name="Ropars J."/>
            <person name="Renault P."/>
            <person name="Dupont J."/>
            <person name="Gouzy J."/>
            <person name="Branca A."/>
            <person name="Abraham A.L."/>
            <person name="Ceppi M."/>
            <person name="Conseiller E."/>
            <person name="Debuchy R."/>
            <person name="Malagnac F."/>
            <person name="Goarin A."/>
            <person name="Silar P."/>
            <person name="Lacoste S."/>
            <person name="Sallet E."/>
            <person name="Bensimon A."/>
            <person name="Giraud T."/>
            <person name="Brygoo Y."/>
        </authorList>
    </citation>
    <scope>NUCLEOTIDE SEQUENCE [LARGE SCALE GENOMIC DNA]</scope>
    <source>
        <strain evidence="3">FM164</strain>
    </source>
</reference>
<feature type="region of interest" description="Disordered" evidence="1">
    <location>
        <begin position="125"/>
        <end position="144"/>
    </location>
</feature>
<dbReference type="Proteomes" id="UP000030686">
    <property type="component" value="Unassembled WGS sequence"/>
</dbReference>
<name>W6Q0B0_PENRF</name>
<feature type="domain" description="Tf2-1-like SH3-like" evidence="2">
    <location>
        <begin position="19"/>
        <end position="82"/>
    </location>
</feature>
<accession>W6Q0B0</accession>
<evidence type="ECO:0000313" key="3">
    <source>
        <dbReference type="EMBL" id="CDM29720.1"/>
    </source>
</evidence>
<dbReference type="Pfam" id="PF24626">
    <property type="entry name" value="SH3_Tf2-1"/>
    <property type="match status" value="1"/>
</dbReference>
<dbReference type="STRING" id="1365484.W6Q0B0"/>
<feature type="compositionally biased region" description="Basic residues" evidence="1">
    <location>
        <begin position="128"/>
        <end position="144"/>
    </location>
</feature>
<gene>
    <name evidence="3" type="ORF">PROQFM164_S01g003532</name>
</gene>
<protein>
    <submittedName>
        <fullName evidence="3">Probable transposable element</fullName>
    </submittedName>
</protein>
<proteinExistence type="predicted"/>
<organism evidence="3 4">
    <name type="scientific">Penicillium roqueforti (strain FM164)</name>
    <dbReference type="NCBI Taxonomy" id="1365484"/>
    <lineage>
        <taxon>Eukaryota</taxon>
        <taxon>Fungi</taxon>
        <taxon>Dikarya</taxon>
        <taxon>Ascomycota</taxon>
        <taxon>Pezizomycotina</taxon>
        <taxon>Eurotiomycetes</taxon>
        <taxon>Eurotiomycetidae</taxon>
        <taxon>Eurotiales</taxon>
        <taxon>Aspergillaceae</taxon>
        <taxon>Penicillium</taxon>
    </lineage>
</organism>
<dbReference type="AlphaFoldDB" id="W6Q0B0"/>
<sequence length="144" mass="17465">MRIKRQYNRYHRQIFFNIGDKVYLKLGHGYDTPLNQVLPRRLRQRYIGRFEVLERVRKLAYRLNIPTESRIHPVISIIYLEPAPDGDDPWERQPDDEHHPTTDERFPKDIVYEVDRILTKRVVNAPGRPRHNSTRHQITKYLIR</sequence>
<keyword evidence="4" id="KW-1185">Reference proteome</keyword>
<feature type="compositionally biased region" description="Basic and acidic residues" evidence="1">
    <location>
        <begin position="89"/>
        <end position="106"/>
    </location>
</feature>
<dbReference type="InterPro" id="IPR056924">
    <property type="entry name" value="SH3_Tf2-1"/>
</dbReference>
<dbReference type="OMA" id="PESWRIH"/>